<name>A0ABD0KDF2_9CAEN</name>
<keyword evidence="3" id="KW-1185">Reference proteome</keyword>
<feature type="region of interest" description="Disordered" evidence="1">
    <location>
        <begin position="246"/>
        <end position="289"/>
    </location>
</feature>
<gene>
    <name evidence="2" type="ORF">BaRGS_00023735</name>
</gene>
<reference evidence="2 3" key="1">
    <citation type="journal article" date="2023" name="Sci. Data">
        <title>Genome assembly of the Korean intertidal mud-creeper Batillaria attramentaria.</title>
        <authorList>
            <person name="Patra A.K."/>
            <person name="Ho P.T."/>
            <person name="Jun S."/>
            <person name="Lee S.J."/>
            <person name="Kim Y."/>
            <person name="Won Y.J."/>
        </authorList>
    </citation>
    <scope>NUCLEOTIDE SEQUENCE [LARGE SCALE GENOMIC DNA]</scope>
    <source>
        <strain evidence="2">Wonlab-2016</strain>
    </source>
</reference>
<dbReference type="EMBL" id="JACVVK020000201">
    <property type="protein sequence ID" value="KAK7484957.1"/>
    <property type="molecule type" value="Genomic_DNA"/>
</dbReference>
<accession>A0ABD0KDF2</accession>
<protein>
    <submittedName>
        <fullName evidence="2">Uncharacterized protein</fullName>
    </submittedName>
</protein>
<feature type="compositionally biased region" description="Polar residues" evidence="1">
    <location>
        <begin position="262"/>
        <end position="276"/>
    </location>
</feature>
<sequence>RSIAHNLRDSLPPITTLEALFAVYLPSFSVGPRVNGVACVVLFSVTAKFSSRDNAITGGLIQLSSRSVIASPSLTSLTPFGGHSYTRSSFTRAPAPTALDTRVCGTCLDRVTLTYNRKELWVAAGAGNVEIALGFVGSRDKGSAIEAGYAPLPVGGQERNKGRSLQAKWQHPDEYRRGSKFTRNGGFGEKCRSNPFPGLRSPVRWSLRLMSEARGSNMTTSGQEQGAHAGTLLFWTGKVSEACQYTTTSPQPKKSSHHHVTSAVNVSSNQKSGTQTRTKDGTNRRPAYSTLRPFQGLTTFSSNAFNKNNFVYIKLV</sequence>
<evidence type="ECO:0000313" key="3">
    <source>
        <dbReference type="Proteomes" id="UP001519460"/>
    </source>
</evidence>
<evidence type="ECO:0000313" key="2">
    <source>
        <dbReference type="EMBL" id="KAK7484957.1"/>
    </source>
</evidence>
<dbReference type="AlphaFoldDB" id="A0ABD0KDF2"/>
<comment type="caution">
    <text evidence="2">The sequence shown here is derived from an EMBL/GenBank/DDBJ whole genome shotgun (WGS) entry which is preliminary data.</text>
</comment>
<dbReference type="Proteomes" id="UP001519460">
    <property type="component" value="Unassembled WGS sequence"/>
</dbReference>
<evidence type="ECO:0000256" key="1">
    <source>
        <dbReference type="SAM" id="MobiDB-lite"/>
    </source>
</evidence>
<proteinExistence type="predicted"/>
<organism evidence="2 3">
    <name type="scientific">Batillaria attramentaria</name>
    <dbReference type="NCBI Taxonomy" id="370345"/>
    <lineage>
        <taxon>Eukaryota</taxon>
        <taxon>Metazoa</taxon>
        <taxon>Spiralia</taxon>
        <taxon>Lophotrochozoa</taxon>
        <taxon>Mollusca</taxon>
        <taxon>Gastropoda</taxon>
        <taxon>Caenogastropoda</taxon>
        <taxon>Sorbeoconcha</taxon>
        <taxon>Cerithioidea</taxon>
        <taxon>Batillariidae</taxon>
        <taxon>Batillaria</taxon>
    </lineage>
</organism>
<feature type="non-terminal residue" evidence="2">
    <location>
        <position position="1"/>
    </location>
</feature>